<evidence type="ECO:0000313" key="2">
    <source>
        <dbReference type="EnsemblMetazoa" id="AATE015863-PA.1"/>
    </source>
</evidence>
<dbReference type="EnsemblMetazoa" id="AATE015863-RA">
    <property type="protein sequence ID" value="AATE015863-PA.1"/>
    <property type="gene ID" value="AATE015863"/>
</dbReference>
<feature type="region of interest" description="Disordered" evidence="1">
    <location>
        <begin position="117"/>
        <end position="142"/>
    </location>
</feature>
<sequence length="170" mass="18942">MGLHISSTKKKRRSAFYTSDEVYENETALQFLLMASEVGDPEDGWGSQDNADTLGGGFGSSGPGASALATGLSTIAFLVNQKSMKENEPLMKKRKTRQFEIALANAPIDDVHPLLQNKTNKYKQSTSNKNKPRGVRKNRTNNNHLSCETRLQINQIRLNDSQLKKKLNNF</sequence>
<dbReference type="STRING" id="41427.A0A182JD61"/>
<protein>
    <submittedName>
        <fullName evidence="2">Uncharacterized protein</fullName>
    </submittedName>
</protein>
<organism evidence="2">
    <name type="scientific">Anopheles atroparvus</name>
    <name type="common">European mosquito</name>
    <dbReference type="NCBI Taxonomy" id="41427"/>
    <lineage>
        <taxon>Eukaryota</taxon>
        <taxon>Metazoa</taxon>
        <taxon>Ecdysozoa</taxon>
        <taxon>Arthropoda</taxon>
        <taxon>Hexapoda</taxon>
        <taxon>Insecta</taxon>
        <taxon>Pterygota</taxon>
        <taxon>Neoptera</taxon>
        <taxon>Endopterygota</taxon>
        <taxon>Diptera</taxon>
        <taxon>Nematocera</taxon>
        <taxon>Culicoidea</taxon>
        <taxon>Culicidae</taxon>
        <taxon>Anophelinae</taxon>
        <taxon>Anopheles</taxon>
    </lineage>
</organism>
<dbReference type="VEuPathDB" id="VectorBase:AATE015863"/>
<feature type="compositionally biased region" description="Basic residues" evidence="1">
    <location>
        <begin position="130"/>
        <end position="139"/>
    </location>
</feature>
<feature type="compositionally biased region" description="Polar residues" evidence="1">
    <location>
        <begin position="117"/>
        <end position="129"/>
    </location>
</feature>
<dbReference type="AlphaFoldDB" id="A0A182JD61"/>
<name>A0A182JD61_ANOAO</name>
<accession>A0A182JD61</accession>
<evidence type="ECO:0000256" key="1">
    <source>
        <dbReference type="SAM" id="MobiDB-lite"/>
    </source>
</evidence>
<reference evidence="2" key="1">
    <citation type="submission" date="2022-08" db="UniProtKB">
        <authorList>
            <consortium name="EnsemblMetazoa"/>
        </authorList>
    </citation>
    <scope>IDENTIFICATION</scope>
    <source>
        <strain evidence="2">EBRO</strain>
    </source>
</reference>
<proteinExistence type="predicted"/>